<evidence type="ECO:0000256" key="1">
    <source>
        <dbReference type="ARBA" id="ARBA00004613"/>
    </source>
</evidence>
<gene>
    <name evidence="8" type="ORF">BINO364_LOCUS15347</name>
</gene>
<protein>
    <recommendedName>
        <fullName evidence="4">Phenoloxidase-activating factor 2</fullName>
    </recommendedName>
    <alternativeName>
        <fullName evidence="5">Prophenoloxidase-activating factor II</fullName>
    </alternativeName>
</protein>
<dbReference type="SMART" id="SM00020">
    <property type="entry name" value="Tryp_SPc"/>
    <property type="match status" value="1"/>
</dbReference>
<feature type="domain" description="Peptidase S1" evidence="7">
    <location>
        <begin position="147"/>
        <end position="390"/>
    </location>
</feature>
<feature type="non-terminal residue" evidence="8">
    <location>
        <position position="409"/>
    </location>
</feature>
<reference evidence="8" key="1">
    <citation type="submission" date="2021-12" db="EMBL/GenBank/DDBJ databases">
        <authorList>
            <person name="Martin H S."/>
        </authorList>
    </citation>
    <scope>NUCLEOTIDE SEQUENCE</scope>
</reference>
<keyword evidence="9" id="KW-1185">Reference proteome</keyword>
<dbReference type="OrthoDB" id="6261922at2759"/>
<dbReference type="Pfam" id="PF18322">
    <property type="entry name" value="CLIP_1"/>
    <property type="match status" value="1"/>
</dbReference>
<dbReference type="GO" id="GO:0004252">
    <property type="term" value="F:serine-type endopeptidase activity"/>
    <property type="evidence" value="ECO:0007669"/>
    <property type="project" value="InterPro"/>
</dbReference>
<dbReference type="GO" id="GO:0006508">
    <property type="term" value="P:proteolysis"/>
    <property type="evidence" value="ECO:0007669"/>
    <property type="project" value="InterPro"/>
</dbReference>
<dbReference type="InterPro" id="IPR001254">
    <property type="entry name" value="Trypsin_dom"/>
</dbReference>
<comment type="subcellular location">
    <subcellularLocation>
        <location evidence="1">Secreted</location>
    </subcellularLocation>
</comment>
<evidence type="ECO:0000259" key="7">
    <source>
        <dbReference type="SMART" id="SM00020"/>
    </source>
</evidence>
<accession>A0A8J9VNT1</accession>
<keyword evidence="6" id="KW-0732">Signal</keyword>
<evidence type="ECO:0000256" key="5">
    <source>
        <dbReference type="ARBA" id="ARBA00076468"/>
    </source>
</evidence>
<name>A0A8J9VNT1_9NEOP</name>
<dbReference type="InterPro" id="IPR009003">
    <property type="entry name" value="Peptidase_S1_PA"/>
</dbReference>
<sequence>MLFSIVSIMVATVAYSQSATVDPSLLVDIFGTPPPTTRPANSPPRLEDITVRPTQSGALFTNGDGEQCQCVPYYLCDSNNASTYLTDPKFNGYGTLDIRFGGKEDCQETVERCCKNPLPEPPPEPVTPDPTTMRGCGYRNPKGLDFTITGGYGNEAQFGEFPWVVALLDATKALTYVGVGVLIHPQVVMTGAHVAFKYAPGSLIARAGEWDTQTNKERLKAQERIVQDMVIREDFHPKSLRNDIALLRLQEPVDLMDHINIICLPRQDEDFDTYRDCVANGWGKENFGLKNRYAVILKKIELDMVPFNQCESLLKKTRLGYRFKLDKSFVCAGGEEGKDTCSGDGGAPLACPTGRDNRYKLSGLVAWGIGCGEKDVPAVYARVSMFRKWIDDIMLSWGYSTDGYTLYEK</sequence>
<evidence type="ECO:0000256" key="6">
    <source>
        <dbReference type="SAM" id="SignalP"/>
    </source>
</evidence>
<dbReference type="PANTHER" id="PTHR24258:SF129">
    <property type="entry name" value="LP15124P-RELATED"/>
    <property type="match status" value="1"/>
</dbReference>
<dbReference type="PANTHER" id="PTHR24258">
    <property type="entry name" value="SERINE PROTEASE-RELATED"/>
    <property type="match status" value="1"/>
</dbReference>
<dbReference type="InterPro" id="IPR043504">
    <property type="entry name" value="Peptidase_S1_PA_chymotrypsin"/>
</dbReference>
<dbReference type="Gene3D" id="2.40.10.10">
    <property type="entry name" value="Trypsin-like serine proteases"/>
    <property type="match status" value="1"/>
</dbReference>
<feature type="chain" id="PRO_5035480439" description="Phenoloxidase-activating factor 2" evidence="6">
    <location>
        <begin position="19"/>
        <end position="409"/>
    </location>
</feature>
<dbReference type="Pfam" id="PF00089">
    <property type="entry name" value="Trypsin"/>
    <property type="match status" value="1"/>
</dbReference>
<dbReference type="AlphaFoldDB" id="A0A8J9VNT1"/>
<evidence type="ECO:0000256" key="2">
    <source>
        <dbReference type="ARBA" id="ARBA00022525"/>
    </source>
</evidence>
<keyword evidence="3" id="KW-1015">Disulfide bond</keyword>
<dbReference type="CDD" id="cd00190">
    <property type="entry name" value="Tryp_SPc"/>
    <property type="match status" value="1"/>
</dbReference>
<dbReference type="EMBL" id="OV170228">
    <property type="protein sequence ID" value="CAH0730355.1"/>
    <property type="molecule type" value="Genomic_DNA"/>
</dbReference>
<evidence type="ECO:0000313" key="9">
    <source>
        <dbReference type="Proteomes" id="UP000838878"/>
    </source>
</evidence>
<evidence type="ECO:0000313" key="8">
    <source>
        <dbReference type="EMBL" id="CAH0730355.1"/>
    </source>
</evidence>
<evidence type="ECO:0000256" key="3">
    <source>
        <dbReference type="ARBA" id="ARBA00023157"/>
    </source>
</evidence>
<proteinExistence type="predicted"/>
<feature type="signal peptide" evidence="6">
    <location>
        <begin position="1"/>
        <end position="18"/>
    </location>
</feature>
<dbReference type="Proteomes" id="UP000838878">
    <property type="component" value="Chromosome 8"/>
</dbReference>
<dbReference type="GO" id="GO:0005576">
    <property type="term" value="C:extracellular region"/>
    <property type="evidence" value="ECO:0007669"/>
    <property type="project" value="UniProtKB-SubCell"/>
</dbReference>
<keyword evidence="2" id="KW-0964">Secreted</keyword>
<dbReference type="InterPro" id="IPR001314">
    <property type="entry name" value="Peptidase_S1A"/>
</dbReference>
<dbReference type="SUPFAM" id="SSF50494">
    <property type="entry name" value="Trypsin-like serine proteases"/>
    <property type="match status" value="1"/>
</dbReference>
<dbReference type="FunFam" id="2.40.10.10:FF:000038">
    <property type="entry name" value="Serine protease"/>
    <property type="match status" value="1"/>
</dbReference>
<evidence type="ECO:0000256" key="4">
    <source>
        <dbReference type="ARBA" id="ARBA00068096"/>
    </source>
</evidence>
<organism evidence="8 9">
    <name type="scientific">Brenthis ino</name>
    <name type="common">lesser marbled fritillary</name>
    <dbReference type="NCBI Taxonomy" id="405034"/>
    <lineage>
        <taxon>Eukaryota</taxon>
        <taxon>Metazoa</taxon>
        <taxon>Ecdysozoa</taxon>
        <taxon>Arthropoda</taxon>
        <taxon>Hexapoda</taxon>
        <taxon>Insecta</taxon>
        <taxon>Pterygota</taxon>
        <taxon>Neoptera</taxon>
        <taxon>Endopterygota</taxon>
        <taxon>Lepidoptera</taxon>
        <taxon>Glossata</taxon>
        <taxon>Ditrysia</taxon>
        <taxon>Papilionoidea</taxon>
        <taxon>Nymphalidae</taxon>
        <taxon>Heliconiinae</taxon>
        <taxon>Argynnini</taxon>
        <taxon>Brenthis</taxon>
    </lineage>
</organism>
<dbReference type="PRINTS" id="PR00722">
    <property type="entry name" value="CHYMOTRYPSIN"/>
</dbReference>
<dbReference type="InterPro" id="IPR041515">
    <property type="entry name" value="PPAF-2-like_Clip"/>
</dbReference>